<evidence type="ECO:0000256" key="3">
    <source>
        <dbReference type="ARBA" id="ARBA00022801"/>
    </source>
</evidence>
<evidence type="ECO:0000256" key="7">
    <source>
        <dbReference type="RuleBase" id="RU361187"/>
    </source>
</evidence>
<evidence type="ECO:0000256" key="2">
    <source>
        <dbReference type="ARBA" id="ARBA00022651"/>
    </source>
</evidence>
<dbReference type="SUPFAM" id="SSF75005">
    <property type="entry name" value="Arabinanase/levansucrase/invertase"/>
    <property type="match status" value="1"/>
</dbReference>
<keyword evidence="8" id="KW-0812">Transmembrane</keyword>
<dbReference type="GO" id="GO:0045493">
    <property type="term" value="P:xylan catabolic process"/>
    <property type="evidence" value="ECO:0007669"/>
    <property type="project" value="UniProtKB-KW"/>
</dbReference>
<keyword evidence="5 7" id="KW-0326">Glycosidase</keyword>
<keyword evidence="2" id="KW-0858">Xylan degradation</keyword>
<keyword evidence="3 7" id="KW-0378">Hydrolase</keyword>
<keyword evidence="4" id="KW-0119">Carbohydrate metabolism</keyword>
<sequence length="449" mass="51136">MGFLKTIFCLFLLFLVNNSLIEFLDLGFEICYLGGVFLSKMVFFIPFFGKKIIKRLKIKFINFETDFIYLFLISSFLNQKSKPMNLKFAKDVSFLLTAFILTAGCANNKSSEGKIEESAEVQFLNAPLITHMYTADPSVHVFDGKIYIYPSHDVESDVEEDDTGAHFNMRDYHVFSMDNVNATPIDHGLALDVDDIPWAKRQLWAPDAAHKNGKYFFYFPAKDKDDIFRLGVAVSDSPTGPFVPQPEPMKGSYSMDPAVFQEGDNYYIYWGGIWGGQLQKWRTGKYLSTGNSPYDDEPADDEPAISPMVAKLSDDMLEFGEEPKPVLILDKDGTAIKAGDHERRFFEAAWVHKYNDTYYFSYSTGNTHKIAYATGNSPYGPFTYQGVILQPVQGWTNHHSIVEIGGKWYLFYHDTELSGKTHLRNIKMTELHHEPDGSIRTIEPLISKK</sequence>
<dbReference type="PANTHER" id="PTHR43772:SF2">
    <property type="entry name" value="PUTATIVE (AFU_ORTHOLOGUE AFUA_2G04480)-RELATED"/>
    <property type="match status" value="1"/>
</dbReference>
<name>A0A4Q7PCM7_9BACT</name>
<keyword evidence="10" id="KW-1185">Reference proteome</keyword>
<comment type="similarity">
    <text evidence="1 7">Belongs to the glycosyl hydrolase 43 family.</text>
</comment>
<dbReference type="Gene3D" id="2.115.10.20">
    <property type="entry name" value="Glycosyl hydrolase domain, family 43"/>
    <property type="match status" value="1"/>
</dbReference>
<dbReference type="EMBL" id="SGXG01000001">
    <property type="protein sequence ID" value="RZS97807.1"/>
    <property type="molecule type" value="Genomic_DNA"/>
</dbReference>
<accession>A0A4Q7PCM7</accession>
<dbReference type="InterPro" id="IPR023296">
    <property type="entry name" value="Glyco_hydro_beta-prop_sf"/>
</dbReference>
<evidence type="ECO:0000313" key="9">
    <source>
        <dbReference type="EMBL" id="RZS97807.1"/>
    </source>
</evidence>
<dbReference type="Proteomes" id="UP000292209">
    <property type="component" value="Unassembled WGS sequence"/>
</dbReference>
<dbReference type="InterPro" id="IPR006710">
    <property type="entry name" value="Glyco_hydro_43"/>
</dbReference>
<organism evidence="9 10">
    <name type="scientific">Cecembia calidifontis</name>
    <dbReference type="NCBI Taxonomy" id="1187080"/>
    <lineage>
        <taxon>Bacteria</taxon>
        <taxon>Pseudomonadati</taxon>
        <taxon>Bacteroidota</taxon>
        <taxon>Cytophagia</taxon>
        <taxon>Cytophagales</taxon>
        <taxon>Cyclobacteriaceae</taxon>
        <taxon>Cecembia</taxon>
    </lineage>
</organism>
<evidence type="ECO:0000256" key="8">
    <source>
        <dbReference type="SAM" id="Phobius"/>
    </source>
</evidence>
<feature type="site" description="Important for catalytic activity, responsible for pKa modulation of the active site Glu and correct orientation of both the proton donor and substrate" evidence="6">
    <location>
        <position position="256"/>
    </location>
</feature>
<dbReference type="Pfam" id="PF04616">
    <property type="entry name" value="Glyco_hydro_43"/>
    <property type="match status" value="1"/>
</dbReference>
<feature type="transmembrane region" description="Helical" evidence="8">
    <location>
        <begin position="31"/>
        <end position="48"/>
    </location>
</feature>
<keyword evidence="8" id="KW-1133">Transmembrane helix</keyword>
<dbReference type="PANTHER" id="PTHR43772">
    <property type="entry name" value="ENDO-1,4-BETA-XYLANASE"/>
    <property type="match status" value="1"/>
</dbReference>
<dbReference type="AlphaFoldDB" id="A0A4Q7PCM7"/>
<evidence type="ECO:0000313" key="10">
    <source>
        <dbReference type="Proteomes" id="UP000292209"/>
    </source>
</evidence>
<protein>
    <submittedName>
        <fullName evidence="9">Glycosyl hydrolase family 43</fullName>
    </submittedName>
</protein>
<evidence type="ECO:0000256" key="5">
    <source>
        <dbReference type="ARBA" id="ARBA00023295"/>
    </source>
</evidence>
<keyword evidence="8" id="KW-0472">Membrane</keyword>
<comment type="caution">
    <text evidence="9">The sequence shown here is derived from an EMBL/GenBank/DDBJ whole genome shotgun (WGS) entry which is preliminary data.</text>
</comment>
<dbReference type="InterPro" id="IPR052176">
    <property type="entry name" value="Glycosyl_Hydrlase_43_Enz"/>
</dbReference>
<dbReference type="GO" id="GO:0004553">
    <property type="term" value="F:hydrolase activity, hydrolyzing O-glycosyl compounds"/>
    <property type="evidence" value="ECO:0007669"/>
    <property type="project" value="InterPro"/>
</dbReference>
<evidence type="ECO:0000256" key="4">
    <source>
        <dbReference type="ARBA" id="ARBA00023277"/>
    </source>
</evidence>
<feature type="transmembrane region" description="Helical" evidence="8">
    <location>
        <begin position="60"/>
        <end position="77"/>
    </location>
</feature>
<reference evidence="9 10" key="1">
    <citation type="submission" date="2019-02" db="EMBL/GenBank/DDBJ databases">
        <title>Genomic Encyclopedia of Archaeal and Bacterial Type Strains, Phase II (KMG-II): from individual species to whole genera.</title>
        <authorList>
            <person name="Goeker M."/>
        </authorList>
    </citation>
    <scope>NUCLEOTIDE SEQUENCE [LARGE SCALE GENOMIC DNA]</scope>
    <source>
        <strain evidence="9 10">DSM 21411</strain>
    </source>
</reference>
<dbReference type="CDD" id="cd18619">
    <property type="entry name" value="GH43_CoXyl43_like"/>
    <property type="match status" value="1"/>
</dbReference>
<evidence type="ECO:0000256" key="6">
    <source>
        <dbReference type="PIRSR" id="PIRSR606710-2"/>
    </source>
</evidence>
<keyword evidence="2" id="KW-0624">Polysaccharide degradation</keyword>
<evidence type="ECO:0000256" key="1">
    <source>
        <dbReference type="ARBA" id="ARBA00009865"/>
    </source>
</evidence>
<gene>
    <name evidence="9" type="ORF">BC751_3434</name>
</gene>
<proteinExistence type="inferred from homology"/>